<feature type="domain" description="SEC63" evidence="6">
    <location>
        <begin position="6"/>
        <end position="242"/>
    </location>
</feature>
<keyword evidence="2" id="KW-0378">Hydrolase</keyword>
<organism evidence="7 8">
    <name type="scientific">Pholiota conissans</name>
    <dbReference type="NCBI Taxonomy" id="109636"/>
    <lineage>
        <taxon>Eukaryota</taxon>
        <taxon>Fungi</taxon>
        <taxon>Dikarya</taxon>
        <taxon>Basidiomycota</taxon>
        <taxon>Agaricomycotina</taxon>
        <taxon>Agaricomycetes</taxon>
        <taxon>Agaricomycetidae</taxon>
        <taxon>Agaricales</taxon>
        <taxon>Agaricineae</taxon>
        <taxon>Strophariaceae</taxon>
        <taxon>Pholiota</taxon>
    </lineage>
</organism>
<dbReference type="OrthoDB" id="5575at2759"/>
<evidence type="ECO:0000259" key="6">
    <source>
        <dbReference type="SMART" id="SM00973"/>
    </source>
</evidence>
<dbReference type="Gene3D" id="2.60.40.150">
    <property type="entry name" value="C2 domain"/>
    <property type="match status" value="1"/>
</dbReference>
<dbReference type="Gene3D" id="1.10.3380.10">
    <property type="entry name" value="Sec63 N-terminal domain-like domain"/>
    <property type="match status" value="1"/>
</dbReference>
<evidence type="ECO:0000313" key="8">
    <source>
        <dbReference type="Proteomes" id="UP000807469"/>
    </source>
</evidence>
<gene>
    <name evidence="7" type="ORF">BDN70DRAFT_899669</name>
</gene>
<dbReference type="Gene3D" id="3.40.50.300">
    <property type="entry name" value="P-loop containing nucleotide triphosphate hydrolases"/>
    <property type="match status" value="3"/>
</dbReference>
<dbReference type="GO" id="GO:0005524">
    <property type="term" value="F:ATP binding"/>
    <property type="evidence" value="ECO:0007669"/>
    <property type="project" value="UniProtKB-KW"/>
</dbReference>
<dbReference type="SUPFAM" id="SSF158702">
    <property type="entry name" value="Sec63 N-terminal domain-like"/>
    <property type="match status" value="1"/>
</dbReference>
<proteinExistence type="predicted"/>
<dbReference type="Pfam" id="PF02889">
    <property type="entry name" value="Sec63"/>
    <property type="match status" value="2"/>
</dbReference>
<dbReference type="PANTHER" id="PTHR47961">
    <property type="entry name" value="DNA POLYMERASE THETA, PUTATIVE (AFU_ORTHOLOGUE AFUA_1G05260)-RELATED"/>
    <property type="match status" value="1"/>
</dbReference>
<evidence type="ECO:0000256" key="4">
    <source>
        <dbReference type="ARBA" id="ARBA00022840"/>
    </source>
</evidence>
<dbReference type="InterPro" id="IPR035892">
    <property type="entry name" value="C2_domain_sf"/>
</dbReference>
<dbReference type="InterPro" id="IPR036388">
    <property type="entry name" value="WH-like_DNA-bd_sf"/>
</dbReference>
<comment type="caution">
    <text evidence="7">The sequence shown here is derived from an EMBL/GenBank/DDBJ whole genome shotgun (WGS) entry which is preliminary data.</text>
</comment>
<dbReference type="GO" id="GO:0016787">
    <property type="term" value="F:hydrolase activity"/>
    <property type="evidence" value="ECO:0007669"/>
    <property type="project" value="UniProtKB-KW"/>
</dbReference>
<dbReference type="SMART" id="SM00973">
    <property type="entry name" value="Sec63"/>
    <property type="match status" value="1"/>
</dbReference>
<dbReference type="InterPro" id="IPR050474">
    <property type="entry name" value="Hel308_SKI2-like"/>
</dbReference>
<dbReference type="GO" id="GO:0004386">
    <property type="term" value="F:helicase activity"/>
    <property type="evidence" value="ECO:0007669"/>
    <property type="project" value="UniProtKB-KW"/>
</dbReference>
<keyword evidence="1" id="KW-0547">Nucleotide-binding</keyword>
<evidence type="ECO:0000313" key="7">
    <source>
        <dbReference type="EMBL" id="KAF9473551.1"/>
    </source>
</evidence>
<keyword evidence="3" id="KW-0347">Helicase</keyword>
<dbReference type="InterPro" id="IPR027417">
    <property type="entry name" value="P-loop_NTPase"/>
</dbReference>
<dbReference type="Gene3D" id="1.10.10.10">
    <property type="entry name" value="Winged helix-like DNA-binding domain superfamily/Winged helix DNA-binding domain"/>
    <property type="match status" value="1"/>
</dbReference>
<dbReference type="FunFam" id="1.10.150.20:FF:000004">
    <property type="entry name" value="U5 small nuclear ribonucleoprotein helicase"/>
    <property type="match status" value="1"/>
</dbReference>
<dbReference type="SUPFAM" id="SSF52540">
    <property type="entry name" value="P-loop containing nucleoside triphosphate hydrolases"/>
    <property type="match status" value="2"/>
</dbReference>
<evidence type="ECO:0000256" key="1">
    <source>
        <dbReference type="ARBA" id="ARBA00022741"/>
    </source>
</evidence>
<evidence type="ECO:0000256" key="2">
    <source>
        <dbReference type="ARBA" id="ARBA00022801"/>
    </source>
</evidence>
<dbReference type="InterPro" id="IPR004179">
    <property type="entry name" value="Sec63-dom"/>
</dbReference>
<keyword evidence="4" id="KW-0067">ATP-binding</keyword>
<keyword evidence="8" id="KW-1185">Reference proteome</keyword>
<dbReference type="Pfam" id="PF23445">
    <property type="entry name" value="WHD_SNRNP200"/>
    <property type="match status" value="1"/>
</dbReference>
<evidence type="ECO:0000256" key="5">
    <source>
        <dbReference type="SAM" id="MobiDB-lite"/>
    </source>
</evidence>
<dbReference type="Proteomes" id="UP000807469">
    <property type="component" value="Unassembled WGS sequence"/>
</dbReference>
<dbReference type="Gene3D" id="1.10.150.20">
    <property type="entry name" value="5' to 3' exonuclease, C-terminal subdomain"/>
    <property type="match status" value="1"/>
</dbReference>
<feature type="region of interest" description="Disordered" evidence="5">
    <location>
        <begin position="773"/>
        <end position="795"/>
    </location>
</feature>
<evidence type="ECO:0000256" key="3">
    <source>
        <dbReference type="ARBA" id="ARBA00022806"/>
    </source>
</evidence>
<name>A0A9P5YTB0_9AGAR</name>
<protein>
    <recommendedName>
        <fullName evidence="6">SEC63 domain-containing protein</fullName>
    </recommendedName>
</protein>
<dbReference type="PANTHER" id="PTHR47961:SF4">
    <property type="entry name" value="ACTIVATING SIGNAL COINTEGRATOR 1 COMPLEX SUBUNIT 3"/>
    <property type="match status" value="1"/>
</dbReference>
<dbReference type="EMBL" id="MU155433">
    <property type="protein sequence ID" value="KAF9473551.1"/>
    <property type="molecule type" value="Genomic_DNA"/>
</dbReference>
<dbReference type="AlphaFoldDB" id="A0A9P5YTB0"/>
<reference evidence="7" key="1">
    <citation type="submission" date="2020-11" db="EMBL/GenBank/DDBJ databases">
        <authorList>
            <consortium name="DOE Joint Genome Institute"/>
            <person name="Ahrendt S."/>
            <person name="Riley R."/>
            <person name="Andreopoulos W."/>
            <person name="Labutti K."/>
            <person name="Pangilinan J."/>
            <person name="Ruiz-Duenas F.J."/>
            <person name="Barrasa J.M."/>
            <person name="Sanchez-Garcia M."/>
            <person name="Camarero S."/>
            <person name="Miyauchi S."/>
            <person name="Serrano A."/>
            <person name="Linde D."/>
            <person name="Babiker R."/>
            <person name="Drula E."/>
            <person name="Ayuso-Fernandez I."/>
            <person name="Pacheco R."/>
            <person name="Padilla G."/>
            <person name="Ferreira P."/>
            <person name="Barriuso J."/>
            <person name="Kellner H."/>
            <person name="Castanera R."/>
            <person name="Alfaro M."/>
            <person name="Ramirez L."/>
            <person name="Pisabarro A.G."/>
            <person name="Kuo A."/>
            <person name="Tritt A."/>
            <person name="Lipzen A."/>
            <person name="He G."/>
            <person name="Yan M."/>
            <person name="Ng V."/>
            <person name="Cullen D."/>
            <person name="Martin F."/>
            <person name="Rosso M.-N."/>
            <person name="Henrissat B."/>
            <person name="Hibbett D."/>
            <person name="Martinez A.T."/>
            <person name="Grigoriev I.V."/>
        </authorList>
    </citation>
    <scope>NUCLEOTIDE SEQUENCE</scope>
    <source>
        <strain evidence="7">CIRM-BRFM 674</strain>
    </source>
</reference>
<dbReference type="InterPro" id="IPR057842">
    <property type="entry name" value="WH_MER3"/>
</dbReference>
<sequence>MRAPRATVSTLKSFQIFAFLNKLQLSPVRQEEKLELDKLLERVLILVRESVKEPAAKINVLLQAYISQLKLEMVSFSWLTCADGLFQRRQHLIFETWWIGRWGCMTPLRQFKDVPAEIILRAEGKQFPWYRYFDLKPPEIGELIGIPNAGRIFPQTSVQPITYSLLRIEISVVSDFQWDEKIYGSAEIFILVEDVKGEFILFHDKFLHAETRLTISFKHIILPKKFLKPTPLLDLQGLPLSALHNKEFEAIYANTIQTFNKLQKQVFQALYTSDGNVFIGAPTGSRAEMVELRVKGWQSKFGTLQGRKEVVSPTGETSVDLRLLEKGDVIVCTPSQMQRKNVQNLGLLIADEVQMGWWRTRLFRHQGVFALQTRHHLPSRRQCRMTVDDFLTHCSADNLPGLFLNMELEDLQPHLDHFNDKGLVATLKHGIRYYHEAFDKQDKRIVQRLFESGTVQVLVASKPCLDTTLSLPVLSYRVIIVGVQFYKDKEYRYIDYPVMDVLQLIGKSCRPLKDEISRCVLMCQQTRKDFYKFLSEGLPIESHLPTHLLHDYFLVEIAVKTIENKQDAMDVLTRTYFYKRTFENPNYYNLHQPSTCFGPPIRVGTDDAERPRQPKVRWCRGRNGCIGTQLGARARARSTCTYTFNCNTITTATNMNRPAAFAFCAGAPVLVKRSNKTKFLAYFESAEEMVYGGETVYLSYFVRRGRGGELVRVGVGRLQSLQNTGKPKRTTQQIKKYRTGCASVLQSELAESLDSYSHPASPAVLPVSSPCPSLLQPLSPPSPSTKLSGQDSNMPTDNSRSALCLCSLHLPHYTSLPLTPALVANAVARFQRIHRLLRRSSWMRIRTLALPIFSVYTASMCFALPYDQSCCKYRGYMARFLYMPIWFHTQSEGLRKVSLERVILIKEHTINKRKKYEDNESSGTPEKSLEGSSGDVCMFSALVMGSAECRGVIDQDRRLIACQKHQQQLARVLHFLEPDSAVRQTRRRWASVQRLCIDMVEVEVSEAF</sequence>
<accession>A0A9P5YTB0</accession>
<dbReference type="GO" id="GO:0005634">
    <property type="term" value="C:nucleus"/>
    <property type="evidence" value="ECO:0007669"/>
    <property type="project" value="TreeGrafter"/>
</dbReference>